<feature type="transmembrane region" description="Helical" evidence="10">
    <location>
        <begin position="55"/>
        <end position="76"/>
    </location>
</feature>
<dbReference type="STRING" id="1235802.C823_04239"/>
<comment type="pathway">
    <text evidence="10">Lipid metabolism; phospholipid metabolism.</text>
</comment>
<evidence type="ECO:0000256" key="2">
    <source>
        <dbReference type="ARBA" id="ARBA00022516"/>
    </source>
</evidence>
<keyword evidence="9 10" id="KW-1208">Phospholipid metabolism</keyword>
<gene>
    <name evidence="10" type="primary">plsY</name>
    <name evidence="11" type="ORF">C823_04239</name>
</gene>
<evidence type="ECO:0000256" key="1">
    <source>
        <dbReference type="ARBA" id="ARBA00022475"/>
    </source>
</evidence>
<evidence type="ECO:0000256" key="10">
    <source>
        <dbReference type="HAMAP-Rule" id="MF_01043"/>
    </source>
</evidence>
<dbReference type="PANTHER" id="PTHR30309:SF0">
    <property type="entry name" value="GLYCEROL-3-PHOSPHATE ACYLTRANSFERASE-RELATED"/>
    <property type="match status" value="1"/>
</dbReference>
<keyword evidence="6 10" id="KW-0443">Lipid metabolism</keyword>
<dbReference type="GO" id="GO:0008654">
    <property type="term" value="P:phospholipid biosynthetic process"/>
    <property type="evidence" value="ECO:0007669"/>
    <property type="project" value="UniProtKB-UniRule"/>
</dbReference>
<keyword evidence="2 10" id="KW-0444">Lipid biosynthesis</keyword>
<dbReference type="OrthoDB" id="9777124at2"/>
<dbReference type="Pfam" id="PF02660">
    <property type="entry name" value="G3P_acyltransf"/>
    <property type="match status" value="1"/>
</dbReference>
<dbReference type="SMART" id="SM01207">
    <property type="entry name" value="G3P_acyltransf"/>
    <property type="match status" value="1"/>
</dbReference>
<dbReference type="PATRIC" id="fig|1235802.3.peg.4504"/>
<dbReference type="HAMAP" id="MF_01043">
    <property type="entry name" value="PlsY"/>
    <property type="match status" value="1"/>
</dbReference>
<comment type="function">
    <text evidence="10">Catalyzes the transfer of an acyl group from acyl-phosphate (acyl-PO(4)) to glycerol-3-phosphate (G3P) to form lysophosphatidic acid (LPA). This enzyme utilizes acyl-phosphate as fatty acyl donor, but not acyl-CoA or acyl-ACP.</text>
</comment>
<evidence type="ECO:0000256" key="9">
    <source>
        <dbReference type="ARBA" id="ARBA00023264"/>
    </source>
</evidence>
<comment type="subcellular location">
    <subcellularLocation>
        <location evidence="10">Cell membrane</location>
        <topology evidence="10">Multi-pass membrane protein</topology>
    </subcellularLocation>
</comment>
<evidence type="ECO:0000256" key="3">
    <source>
        <dbReference type="ARBA" id="ARBA00022679"/>
    </source>
</evidence>
<dbReference type="HOGENOM" id="CLU_081254_3_0_9"/>
<keyword evidence="3 10" id="KW-0808">Transferase</keyword>
<comment type="catalytic activity">
    <reaction evidence="10">
        <text>an acyl phosphate + sn-glycerol 3-phosphate = a 1-acyl-sn-glycero-3-phosphate + phosphate</text>
        <dbReference type="Rhea" id="RHEA:34075"/>
        <dbReference type="ChEBI" id="CHEBI:43474"/>
        <dbReference type="ChEBI" id="CHEBI:57597"/>
        <dbReference type="ChEBI" id="CHEBI:57970"/>
        <dbReference type="ChEBI" id="CHEBI:59918"/>
        <dbReference type="EC" id="2.3.1.275"/>
    </reaction>
</comment>
<evidence type="ECO:0000256" key="7">
    <source>
        <dbReference type="ARBA" id="ARBA00023136"/>
    </source>
</evidence>
<reference evidence="11 12" key="1">
    <citation type="journal article" date="2014" name="Genome Announc.">
        <title>Draft genome sequences of the altered schaedler flora, a defined bacterial community from gnotobiotic mice.</title>
        <authorList>
            <person name="Wannemuehler M.J."/>
            <person name="Overstreet A.M."/>
            <person name="Ward D.V."/>
            <person name="Phillips G.J."/>
        </authorList>
    </citation>
    <scope>NUCLEOTIDE SEQUENCE [LARGE SCALE GENOMIC DNA]</scope>
    <source>
        <strain evidence="11 12">ASF492</strain>
    </source>
</reference>
<protein>
    <recommendedName>
        <fullName evidence="10">Glycerol-3-phosphate acyltransferase</fullName>
    </recommendedName>
    <alternativeName>
        <fullName evidence="10">Acyl-PO4 G3P acyltransferase</fullName>
    </alternativeName>
    <alternativeName>
        <fullName evidence="10">Acyl-phosphate--glycerol-3-phosphate acyltransferase</fullName>
    </alternativeName>
    <alternativeName>
        <fullName evidence="10">G3P acyltransferase</fullName>
        <shortName evidence="10">GPAT</shortName>
        <ecNumber evidence="10">2.3.1.275</ecNumber>
    </alternativeName>
    <alternativeName>
        <fullName evidence="10">Lysophosphatidic acid synthase</fullName>
        <shortName evidence="10">LPA synthase</shortName>
    </alternativeName>
</protein>
<dbReference type="EC" id="2.3.1.275" evidence="10"/>
<comment type="similarity">
    <text evidence="10">Belongs to the PlsY family.</text>
</comment>
<feature type="transmembrane region" description="Helical" evidence="10">
    <location>
        <begin position="6"/>
        <end position="25"/>
    </location>
</feature>
<evidence type="ECO:0000313" key="11">
    <source>
        <dbReference type="EMBL" id="EMZ22151.1"/>
    </source>
</evidence>
<dbReference type="InterPro" id="IPR003811">
    <property type="entry name" value="G3P_acylTferase_PlsY"/>
</dbReference>
<keyword evidence="7 10" id="KW-0472">Membrane</keyword>
<accession>N2A1U3</accession>
<feature type="transmembrane region" description="Helical" evidence="10">
    <location>
        <begin position="175"/>
        <end position="192"/>
    </location>
</feature>
<evidence type="ECO:0000256" key="6">
    <source>
        <dbReference type="ARBA" id="ARBA00023098"/>
    </source>
</evidence>
<dbReference type="GO" id="GO:0043772">
    <property type="term" value="F:acyl-phosphate glycerol-3-phosphate acyltransferase activity"/>
    <property type="evidence" value="ECO:0007669"/>
    <property type="project" value="UniProtKB-UniRule"/>
</dbReference>
<dbReference type="GO" id="GO:0005886">
    <property type="term" value="C:plasma membrane"/>
    <property type="evidence" value="ECO:0007669"/>
    <property type="project" value="UniProtKB-SubCell"/>
</dbReference>
<evidence type="ECO:0000256" key="4">
    <source>
        <dbReference type="ARBA" id="ARBA00022692"/>
    </source>
</evidence>
<proteinExistence type="inferred from homology"/>
<dbReference type="eggNOG" id="COG0344">
    <property type="taxonomic scope" value="Bacteria"/>
</dbReference>
<name>N2A1U3_9FIRM</name>
<organism evidence="11 12">
    <name type="scientific">Eubacterium plexicaudatum ASF492</name>
    <dbReference type="NCBI Taxonomy" id="1235802"/>
    <lineage>
        <taxon>Bacteria</taxon>
        <taxon>Bacillati</taxon>
        <taxon>Bacillota</taxon>
        <taxon>Clostridia</taxon>
        <taxon>Eubacteriales</taxon>
        <taxon>Eubacteriaceae</taxon>
        <taxon>Eubacterium</taxon>
    </lineage>
</organism>
<keyword evidence="12" id="KW-1185">Reference proteome</keyword>
<evidence type="ECO:0000313" key="12">
    <source>
        <dbReference type="Proteomes" id="UP000012589"/>
    </source>
</evidence>
<feature type="transmembrane region" description="Helical" evidence="10">
    <location>
        <begin position="144"/>
        <end position="163"/>
    </location>
</feature>
<comment type="subunit">
    <text evidence="10">Probably interacts with PlsX.</text>
</comment>
<keyword evidence="1 10" id="KW-1003">Cell membrane</keyword>
<sequence>MTTARLIAIFIGYLFGLFTTGYFYAKHMHVDIRSMGSGNIGTTNTFRTLGKKAGVIVFLGDGFKGVFAVLLVWLIFRGNYPQEIKILEAYAGLGAVLGHNFPVHLKFKGGKGIATTAGMMLAFCPWAVPVCLVLFTLSIFVKRYVSVGSLLVCLGFFIQTVIFGRNGVLGAPPQTLTEIYVVVGIVCALGLIRHQSNIKRLLSGTENKVFAQEDEK</sequence>
<keyword evidence="4 10" id="KW-0812">Transmembrane</keyword>
<dbReference type="UniPathway" id="UPA00085"/>
<keyword evidence="11" id="KW-0012">Acyltransferase</keyword>
<evidence type="ECO:0000256" key="5">
    <source>
        <dbReference type="ARBA" id="ARBA00022989"/>
    </source>
</evidence>
<dbReference type="EMBL" id="AQFT01000124">
    <property type="protein sequence ID" value="EMZ22151.1"/>
    <property type="molecule type" value="Genomic_DNA"/>
</dbReference>
<dbReference type="NCBIfam" id="TIGR00023">
    <property type="entry name" value="glycerol-3-phosphate 1-O-acyltransferase PlsY"/>
    <property type="match status" value="1"/>
</dbReference>
<dbReference type="Proteomes" id="UP000012589">
    <property type="component" value="Unassembled WGS sequence"/>
</dbReference>
<dbReference type="AlphaFoldDB" id="N2A1U3"/>
<comment type="caution">
    <text evidence="11">The sequence shown here is derived from an EMBL/GenBank/DDBJ whole genome shotgun (WGS) entry which is preliminary data.</text>
</comment>
<keyword evidence="5 10" id="KW-1133">Transmembrane helix</keyword>
<keyword evidence="8 10" id="KW-0594">Phospholipid biosynthesis</keyword>
<dbReference type="PANTHER" id="PTHR30309">
    <property type="entry name" value="INNER MEMBRANE PROTEIN YGIH"/>
    <property type="match status" value="1"/>
</dbReference>
<feature type="transmembrane region" description="Helical" evidence="10">
    <location>
        <begin position="113"/>
        <end position="137"/>
    </location>
</feature>
<evidence type="ECO:0000256" key="8">
    <source>
        <dbReference type="ARBA" id="ARBA00023209"/>
    </source>
</evidence>